<reference evidence="5 6" key="1">
    <citation type="submission" date="2019-03" db="EMBL/GenBank/DDBJ databases">
        <title>Subsurface microbial communities from deep shales in Ohio and West Virginia, USA.</title>
        <authorList>
            <person name="Wrighton K."/>
        </authorList>
    </citation>
    <scope>NUCLEOTIDE SEQUENCE [LARGE SCALE GENOMIC DNA]</scope>
    <source>
        <strain evidence="5 6">MA284_T2</strain>
    </source>
</reference>
<feature type="signal peptide" evidence="4">
    <location>
        <begin position="1"/>
        <end position="26"/>
    </location>
</feature>
<feature type="chain" id="PRO_5039323166" evidence="4">
    <location>
        <begin position="27"/>
        <end position="198"/>
    </location>
</feature>
<evidence type="ECO:0000256" key="1">
    <source>
        <dbReference type="ARBA" id="ARBA00009766"/>
    </source>
</evidence>
<dbReference type="Proteomes" id="UP000295064">
    <property type="component" value="Unassembled WGS sequence"/>
</dbReference>
<dbReference type="AlphaFoldDB" id="A0A4R6LTK9"/>
<feature type="region of interest" description="Disordered" evidence="3">
    <location>
        <begin position="46"/>
        <end position="74"/>
    </location>
</feature>
<gene>
    <name evidence="5" type="ORF">DFR79_10924</name>
</gene>
<evidence type="ECO:0000313" key="6">
    <source>
        <dbReference type="Proteomes" id="UP000295064"/>
    </source>
</evidence>
<organism evidence="5 6">
    <name type="scientific">Halanaerobium saccharolyticum</name>
    <dbReference type="NCBI Taxonomy" id="43595"/>
    <lineage>
        <taxon>Bacteria</taxon>
        <taxon>Bacillati</taxon>
        <taxon>Bacillota</taxon>
        <taxon>Clostridia</taxon>
        <taxon>Halanaerobiales</taxon>
        <taxon>Halanaerobiaceae</taxon>
        <taxon>Halanaerobium</taxon>
    </lineage>
</organism>
<accession>A0A4R6LTK9</accession>
<dbReference type="RefSeq" id="WP_133514837.1">
    <property type="nucleotide sequence ID" value="NZ_SNWX01000009.1"/>
</dbReference>
<protein>
    <submittedName>
        <fullName evidence="5">Curlin associated repeat protein</fullName>
    </submittedName>
</protein>
<evidence type="ECO:0000313" key="5">
    <source>
        <dbReference type="EMBL" id="TDO91276.1"/>
    </source>
</evidence>
<dbReference type="OrthoDB" id="6887162at2"/>
<dbReference type="InterPro" id="IPR009742">
    <property type="entry name" value="Curlin_rpt"/>
</dbReference>
<evidence type="ECO:0000256" key="2">
    <source>
        <dbReference type="ARBA" id="ARBA00022729"/>
    </source>
</evidence>
<dbReference type="GO" id="GO:0009289">
    <property type="term" value="C:pilus"/>
    <property type="evidence" value="ECO:0007669"/>
    <property type="project" value="InterPro"/>
</dbReference>
<sequence length="198" mass="21235">MLDNNKLIILAVIMTAVMILSGIALAQAPPGNPEVEFEYPGQGEFNGSYNPFLDEGEDNPGQDNGSGGEAGPGSGYFEMDQEAYIYQYGSHNQGAIYQSGRNRAGIKQFGSSNTAEINQHGENNIALIKQFGSDNINDIDQDGFNNMAFSAQYGQNNSSQITQNGDHNTAGVLQIGDNNQANIEQYGNGLDLEVMLGL</sequence>
<evidence type="ECO:0000256" key="3">
    <source>
        <dbReference type="SAM" id="MobiDB-lite"/>
    </source>
</evidence>
<dbReference type="EMBL" id="SNWX01000009">
    <property type="protein sequence ID" value="TDO91276.1"/>
    <property type="molecule type" value="Genomic_DNA"/>
</dbReference>
<proteinExistence type="inferred from homology"/>
<dbReference type="Pfam" id="PF07012">
    <property type="entry name" value="Curlin_rpt"/>
    <property type="match status" value="2"/>
</dbReference>
<keyword evidence="2 4" id="KW-0732">Signal</keyword>
<comment type="caution">
    <text evidence="5">The sequence shown here is derived from an EMBL/GenBank/DDBJ whole genome shotgun (WGS) entry which is preliminary data.</text>
</comment>
<feature type="compositionally biased region" description="Gly residues" evidence="3">
    <location>
        <begin position="64"/>
        <end position="74"/>
    </location>
</feature>
<name>A0A4R6LTK9_9FIRM</name>
<comment type="similarity">
    <text evidence="1">Belongs to the CsgA/CsgB family.</text>
</comment>
<evidence type="ECO:0000256" key="4">
    <source>
        <dbReference type="SAM" id="SignalP"/>
    </source>
</evidence>
<dbReference type="GO" id="GO:0007155">
    <property type="term" value="P:cell adhesion"/>
    <property type="evidence" value="ECO:0007669"/>
    <property type="project" value="InterPro"/>
</dbReference>